<organism evidence="2 3">
    <name type="scientific">Nonomuraea deserti</name>
    <dbReference type="NCBI Taxonomy" id="1848322"/>
    <lineage>
        <taxon>Bacteria</taxon>
        <taxon>Bacillati</taxon>
        <taxon>Actinomycetota</taxon>
        <taxon>Actinomycetes</taxon>
        <taxon>Streptosporangiales</taxon>
        <taxon>Streptosporangiaceae</taxon>
        <taxon>Nonomuraea</taxon>
    </lineage>
</organism>
<evidence type="ECO:0000313" key="2">
    <source>
        <dbReference type="EMBL" id="TDD03495.1"/>
    </source>
</evidence>
<feature type="compositionally biased region" description="Basic residues" evidence="1">
    <location>
        <begin position="164"/>
        <end position="175"/>
    </location>
</feature>
<dbReference type="AlphaFoldDB" id="A0A4R4VMR5"/>
<feature type="region of interest" description="Disordered" evidence="1">
    <location>
        <begin position="147"/>
        <end position="184"/>
    </location>
</feature>
<evidence type="ECO:0000313" key="3">
    <source>
        <dbReference type="Proteomes" id="UP000295258"/>
    </source>
</evidence>
<accession>A0A4R4VMR5</accession>
<dbReference type="Proteomes" id="UP000295258">
    <property type="component" value="Unassembled WGS sequence"/>
</dbReference>
<reference evidence="2 3" key="1">
    <citation type="submission" date="2019-03" db="EMBL/GenBank/DDBJ databases">
        <title>Draft genome sequences of novel Actinobacteria.</title>
        <authorList>
            <person name="Sahin N."/>
            <person name="Ay H."/>
            <person name="Saygin H."/>
        </authorList>
    </citation>
    <scope>NUCLEOTIDE SEQUENCE [LARGE SCALE GENOMIC DNA]</scope>
    <source>
        <strain evidence="2 3">KC310</strain>
    </source>
</reference>
<sequence>MPQAQALHRYVKTDSFWEDNVTLKDLTCATPAVQPTKTAAKKHCDEFPFNATLEGTASTRWDYSAVYVNDTENETAGKLLSLSWRTAGSYTMTRSGSELVGQSTRAIDAGNVLFAYGPGGGRTGRSAAGKEAHAARDFGRRAIRRELPPVRRGRSGRVLLPHLGRTRRSGRGRAAVRRDPGRRP</sequence>
<evidence type="ECO:0000256" key="1">
    <source>
        <dbReference type="SAM" id="MobiDB-lite"/>
    </source>
</evidence>
<protein>
    <submittedName>
        <fullName evidence="2">Uncharacterized protein</fullName>
    </submittedName>
</protein>
<proteinExistence type="predicted"/>
<keyword evidence="3" id="KW-1185">Reference proteome</keyword>
<gene>
    <name evidence="2" type="ORF">E1292_21055</name>
</gene>
<dbReference type="EMBL" id="SMKO01000054">
    <property type="protein sequence ID" value="TDD03495.1"/>
    <property type="molecule type" value="Genomic_DNA"/>
</dbReference>
<name>A0A4R4VMR5_9ACTN</name>
<comment type="caution">
    <text evidence="2">The sequence shown here is derived from an EMBL/GenBank/DDBJ whole genome shotgun (WGS) entry which is preliminary data.</text>
</comment>